<dbReference type="Proteomes" id="UP000431269">
    <property type="component" value="Chromosome"/>
</dbReference>
<dbReference type="KEGG" id="tsv:DSM104635_00682"/>
<evidence type="ECO:0000313" key="4">
    <source>
        <dbReference type="EMBL" id="QGZ93868.1"/>
    </source>
</evidence>
<dbReference type="AlphaFoldDB" id="A0A6I6MKV5"/>
<feature type="domain" description="Response regulatory" evidence="3">
    <location>
        <begin position="6"/>
        <end position="121"/>
    </location>
</feature>
<dbReference type="PROSITE" id="PS50110">
    <property type="entry name" value="RESPONSE_REGULATORY"/>
    <property type="match status" value="1"/>
</dbReference>
<dbReference type="InterPro" id="IPR001789">
    <property type="entry name" value="Sig_transdc_resp-reg_receiver"/>
</dbReference>
<dbReference type="SMART" id="SM00448">
    <property type="entry name" value="REC"/>
    <property type="match status" value="1"/>
</dbReference>
<dbReference type="PANTHER" id="PTHR44591:SF3">
    <property type="entry name" value="RESPONSE REGULATORY DOMAIN-CONTAINING PROTEIN"/>
    <property type="match status" value="1"/>
</dbReference>
<proteinExistence type="predicted"/>
<dbReference type="SUPFAM" id="SSF52172">
    <property type="entry name" value="CheY-like"/>
    <property type="match status" value="1"/>
</dbReference>
<organism evidence="4 5">
    <name type="scientific">Terricaulis silvestris</name>
    <dbReference type="NCBI Taxonomy" id="2686094"/>
    <lineage>
        <taxon>Bacteria</taxon>
        <taxon>Pseudomonadati</taxon>
        <taxon>Pseudomonadota</taxon>
        <taxon>Alphaproteobacteria</taxon>
        <taxon>Caulobacterales</taxon>
        <taxon>Caulobacteraceae</taxon>
        <taxon>Terricaulis</taxon>
    </lineage>
</organism>
<evidence type="ECO:0000256" key="2">
    <source>
        <dbReference type="PROSITE-ProRule" id="PRU00169"/>
    </source>
</evidence>
<keyword evidence="1 2" id="KW-0597">Phosphoprotein</keyword>
<dbReference type="RefSeq" id="WP_158764854.1">
    <property type="nucleotide sequence ID" value="NZ_CP047045.1"/>
</dbReference>
<name>A0A6I6MKV5_9CAUL</name>
<gene>
    <name evidence="4" type="primary">cheY_2</name>
    <name evidence="4" type="ORF">DSM104635_00682</name>
</gene>
<dbReference type="InterPro" id="IPR050595">
    <property type="entry name" value="Bact_response_regulator"/>
</dbReference>
<dbReference type="GO" id="GO:0000160">
    <property type="term" value="P:phosphorelay signal transduction system"/>
    <property type="evidence" value="ECO:0007669"/>
    <property type="project" value="InterPro"/>
</dbReference>
<evidence type="ECO:0000313" key="5">
    <source>
        <dbReference type="Proteomes" id="UP000431269"/>
    </source>
</evidence>
<reference evidence="5" key="1">
    <citation type="submission" date="2019-12" db="EMBL/GenBank/DDBJ databases">
        <title>Complete genome of Terracaulis silvestris 0127_4.</title>
        <authorList>
            <person name="Vieira S."/>
            <person name="Riedel T."/>
            <person name="Sproer C."/>
            <person name="Pascual J."/>
            <person name="Boedeker C."/>
            <person name="Overmann J."/>
        </authorList>
    </citation>
    <scope>NUCLEOTIDE SEQUENCE [LARGE SCALE GENOMIC DNA]</scope>
    <source>
        <strain evidence="5">0127_4</strain>
    </source>
</reference>
<dbReference type="EMBL" id="CP047045">
    <property type="protein sequence ID" value="QGZ93868.1"/>
    <property type="molecule type" value="Genomic_DNA"/>
</dbReference>
<dbReference type="InterPro" id="IPR011006">
    <property type="entry name" value="CheY-like_superfamily"/>
</dbReference>
<dbReference type="Pfam" id="PF00072">
    <property type="entry name" value="Response_reg"/>
    <property type="match status" value="1"/>
</dbReference>
<dbReference type="Gene3D" id="3.40.50.2300">
    <property type="match status" value="1"/>
</dbReference>
<feature type="modified residue" description="4-aspartylphosphate" evidence="2">
    <location>
        <position position="56"/>
    </location>
</feature>
<accession>A0A6I6MKV5</accession>
<sequence>MTAALSVLIADDHEPMRALLRKVLERAGVGDVRDVKSGAEALAALQERRADLLLADMTIPEMDGVALTERVRADYLVTRVIMITGRADARTRDAARAAGADAVLVKPVAPRDLLAAIEQLFTD</sequence>
<evidence type="ECO:0000256" key="1">
    <source>
        <dbReference type="ARBA" id="ARBA00022553"/>
    </source>
</evidence>
<evidence type="ECO:0000259" key="3">
    <source>
        <dbReference type="PROSITE" id="PS50110"/>
    </source>
</evidence>
<dbReference type="PANTHER" id="PTHR44591">
    <property type="entry name" value="STRESS RESPONSE REGULATOR PROTEIN 1"/>
    <property type="match status" value="1"/>
</dbReference>
<protein>
    <submittedName>
        <fullName evidence="4">Chemotaxis protein CheY</fullName>
    </submittedName>
</protein>
<keyword evidence="5" id="KW-1185">Reference proteome</keyword>